<dbReference type="Proteomes" id="UP000198598">
    <property type="component" value="Unassembled WGS sequence"/>
</dbReference>
<reference evidence="2 3" key="1">
    <citation type="submission" date="2016-10" db="EMBL/GenBank/DDBJ databases">
        <authorList>
            <person name="de Groot N.N."/>
        </authorList>
    </citation>
    <scope>NUCLEOTIDE SEQUENCE [LARGE SCALE GENOMIC DNA]</scope>
    <source>
        <strain evidence="2 3">DSM 26130</strain>
    </source>
</reference>
<dbReference type="InterPro" id="IPR029039">
    <property type="entry name" value="Flavoprotein-like_sf"/>
</dbReference>
<dbReference type="Pfam" id="PF03358">
    <property type="entry name" value="FMN_red"/>
    <property type="match status" value="1"/>
</dbReference>
<organism evidence="2 3">
    <name type="scientific">Spirosoma endophyticum</name>
    <dbReference type="NCBI Taxonomy" id="662367"/>
    <lineage>
        <taxon>Bacteria</taxon>
        <taxon>Pseudomonadati</taxon>
        <taxon>Bacteroidota</taxon>
        <taxon>Cytophagia</taxon>
        <taxon>Cytophagales</taxon>
        <taxon>Cytophagaceae</taxon>
        <taxon>Spirosoma</taxon>
    </lineage>
</organism>
<dbReference type="PANTHER" id="PTHR30543">
    <property type="entry name" value="CHROMATE REDUCTASE"/>
    <property type="match status" value="1"/>
</dbReference>
<dbReference type="STRING" id="662367.SAMN05216167_10888"/>
<dbReference type="Gene3D" id="3.40.50.360">
    <property type="match status" value="1"/>
</dbReference>
<dbReference type="GO" id="GO:0010181">
    <property type="term" value="F:FMN binding"/>
    <property type="evidence" value="ECO:0007669"/>
    <property type="project" value="TreeGrafter"/>
</dbReference>
<proteinExistence type="predicted"/>
<evidence type="ECO:0000313" key="2">
    <source>
        <dbReference type="EMBL" id="SFD88963.1"/>
    </source>
</evidence>
<feature type="domain" description="NADPH-dependent FMN reductase-like" evidence="1">
    <location>
        <begin position="3"/>
        <end position="147"/>
    </location>
</feature>
<dbReference type="GO" id="GO:0016491">
    <property type="term" value="F:oxidoreductase activity"/>
    <property type="evidence" value="ECO:0007669"/>
    <property type="project" value="InterPro"/>
</dbReference>
<evidence type="ECO:0000259" key="1">
    <source>
        <dbReference type="Pfam" id="PF03358"/>
    </source>
</evidence>
<dbReference type="OrthoDB" id="9812295at2"/>
<dbReference type="InterPro" id="IPR050712">
    <property type="entry name" value="NAD(P)H-dep_reductase"/>
</dbReference>
<dbReference type="RefSeq" id="WP_093829423.1">
    <property type="nucleotide sequence ID" value="NZ_FOLQ01000008.1"/>
</dbReference>
<evidence type="ECO:0000313" key="3">
    <source>
        <dbReference type="Proteomes" id="UP000198598"/>
    </source>
</evidence>
<dbReference type="PANTHER" id="PTHR30543:SF21">
    <property type="entry name" value="NAD(P)H-DEPENDENT FMN REDUCTASE LOT6"/>
    <property type="match status" value="1"/>
</dbReference>
<dbReference type="SUPFAM" id="SSF52218">
    <property type="entry name" value="Flavoproteins"/>
    <property type="match status" value="1"/>
</dbReference>
<accession>A0A1I1W6H1</accession>
<dbReference type="EMBL" id="FOLQ01000008">
    <property type="protein sequence ID" value="SFD88963.1"/>
    <property type="molecule type" value="Genomic_DNA"/>
</dbReference>
<dbReference type="InterPro" id="IPR005025">
    <property type="entry name" value="FMN_Rdtase-like_dom"/>
</dbReference>
<dbReference type="GO" id="GO:0005829">
    <property type="term" value="C:cytosol"/>
    <property type="evidence" value="ECO:0007669"/>
    <property type="project" value="TreeGrafter"/>
</dbReference>
<protein>
    <submittedName>
        <fullName evidence="2">NAD(P)H-dependent FMN reductase</fullName>
    </submittedName>
</protein>
<name>A0A1I1W6H1_9BACT</name>
<keyword evidence="3" id="KW-1185">Reference proteome</keyword>
<dbReference type="AlphaFoldDB" id="A0A1I1W6H1"/>
<gene>
    <name evidence="2" type="ORF">SAMN05216167_10888</name>
</gene>
<sequence>MLKLKIISATTRPGRKGPLVAAWLTAIAKNYPDFEVELLDLGEINLPMMDEPLHPRLRKYQHEHTRKWSATIEEADAFVIVTAEYNFGMPAPLKNALDYLFQEWAYKPVGIVSYGGVSGGTRGVQMLKQVLTTLKMVPLTESVTLAFFEQYIDDEGIFNASEASGKAADIMLHELIRWTAALKSLRGN</sequence>